<evidence type="ECO:0000256" key="1">
    <source>
        <dbReference type="SAM" id="MobiDB-lite"/>
    </source>
</evidence>
<evidence type="ECO:0000259" key="2">
    <source>
        <dbReference type="Pfam" id="PF08719"/>
    </source>
</evidence>
<gene>
    <name evidence="3" type="ORF">K443DRAFT_362493</name>
</gene>
<feature type="compositionally biased region" description="Low complexity" evidence="1">
    <location>
        <begin position="43"/>
        <end position="60"/>
    </location>
</feature>
<feature type="domain" description="NADAR" evidence="2">
    <location>
        <begin position="524"/>
        <end position="651"/>
    </location>
</feature>
<dbReference type="Proteomes" id="UP000054477">
    <property type="component" value="Unassembled WGS sequence"/>
</dbReference>
<dbReference type="OrthoDB" id="206452at2759"/>
<name>A0A0C9WZJ1_9AGAR</name>
<keyword evidence="4" id="KW-1185">Reference proteome</keyword>
<dbReference type="InterPro" id="IPR012816">
    <property type="entry name" value="NADAR"/>
</dbReference>
<feature type="compositionally biased region" description="Pro residues" evidence="1">
    <location>
        <begin position="264"/>
        <end position="282"/>
    </location>
</feature>
<feature type="region of interest" description="Disordered" evidence="1">
    <location>
        <begin position="1"/>
        <end position="284"/>
    </location>
</feature>
<feature type="compositionally biased region" description="Low complexity" evidence="1">
    <location>
        <begin position="431"/>
        <end position="448"/>
    </location>
</feature>
<protein>
    <recommendedName>
        <fullName evidence="2">NADAR domain-containing protein</fullName>
    </recommendedName>
</protein>
<dbReference type="SUPFAM" id="SSF143990">
    <property type="entry name" value="YbiA-like"/>
    <property type="match status" value="1"/>
</dbReference>
<feature type="compositionally biased region" description="Low complexity" evidence="1">
    <location>
        <begin position="479"/>
        <end position="505"/>
    </location>
</feature>
<feature type="compositionally biased region" description="Pro residues" evidence="1">
    <location>
        <begin position="13"/>
        <end position="29"/>
    </location>
</feature>
<feature type="compositionally biased region" description="Low complexity" evidence="1">
    <location>
        <begin position="376"/>
        <end position="397"/>
    </location>
</feature>
<dbReference type="AlphaFoldDB" id="A0A0C9WZJ1"/>
<feature type="region of interest" description="Disordered" evidence="1">
    <location>
        <begin position="376"/>
        <end position="510"/>
    </location>
</feature>
<dbReference type="CDD" id="cd15457">
    <property type="entry name" value="NADAR"/>
    <property type="match status" value="1"/>
</dbReference>
<reference evidence="3 4" key="1">
    <citation type="submission" date="2014-04" db="EMBL/GenBank/DDBJ databases">
        <authorList>
            <consortium name="DOE Joint Genome Institute"/>
            <person name="Kuo A."/>
            <person name="Kohler A."/>
            <person name="Nagy L.G."/>
            <person name="Floudas D."/>
            <person name="Copeland A."/>
            <person name="Barry K.W."/>
            <person name="Cichocki N."/>
            <person name="Veneault-Fourrey C."/>
            <person name="LaButti K."/>
            <person name="Lindquist E.A."/>
            <person name="Lipzen A."/>
            <person name="Lundell T."/>
            <person name="Morin E."/>
            <person name="Murat C."/>
            <person name="Sun H."/>
            <person name="Tunlid A."/>
            <person name="Henrissat B."/>
            <person name="Grigoriev I.V."/>
            <person name="Hibbett D.S."/>
            <person name="Martin F."/>
            <person name="Nordberg H.P."/>
            <person name="Cantor M.N."/>
            <person name="Hua S.X."/>
        </authorList>
    </citation>
    <scope>NUCLEOTIDE SEQUENCE [LARGE SCALE GENOMIC DNA]</scope>
    <source>
        <strain evidence="3 4">LaAM-08-1</strain>
    </source>
</reference>
<sequence>MGQSSSKQKHFPFPVPTYPAGYGPPPPFVPHQQYPQPVPYPTGYPQGPYGYVPPVYGQPNTLPPPLLNWLPQDKPKRKHRTTKTANSEQYPTGYVPSGNQSRRASARTGATPRPVSAQPQGGPVIPGQNTQFHHPTPHSHRPPSQYQPPPLFTPGAGATGAPLTSFPSPQVAQNPRRAATPFITPFSNSFSDEEDDDLRQDHQQTSHSQSHHANPPGQVHSTTQQQPPPSRREPIQYPPPRPIQAELSHVIQPMSPAESSAFGPPDPGPRTPIPNPLPPPPLDLYEMSPYKSLLALPQSTALLTATYGAQPLTQTMPILAPGAPAAQAPPKRKKGGLFRAFSSRAHSTSSSNANSLPQRTTVQYIPVFVPQQPGQASATATGALGASASASTSNLGGSNHGHGGSNHGHGGSNRGHGGSNHGHGGGGSGQSGTSTTASTPVTPTPTSAFGSGFPTGNLTRGFPTGNSTTTGFPTGGTAGFTTAGLASAAGPSSAPNRRSASMASSHRPPSIVRFNQQGTYAGFMNHSAHRVLYRNQTYPSATHLHEALKYLEHRPDLAENIRNCRDVKEVYPLSAKYQQFQRPDWGELFLGLMEETLFLKFKQHPDLRWLLTGTERAMLIYADPNDSFWGEGNGTGANELGKALMKVREKLERDRLG</sequence>
<feature type="compositionally biased region" description="Gly residues" evidence="1">
    <location>
        <begin position="398"/>
        <end position="430"/>
    </location>
</feature>
<dbReference type="InterPro" id="IPR037238">
    <property type="entry name" value="YbiA-like_sf"/>
</dbReference>
<proteinExistence type="predicted"/>
<reference evidence="4" key="2">
    <citation type="submission" date="2015-01" db="EMBL/GenBank/DDBJ databases">
        <title>Evolutionary Origins and Diversification of the Mycorrhizal Mutualists.</title>
        <authorList>
            <consortium name="DOE Joint Genome Institute"/>
            <consortium name="Mycorrhizal Genomics Consortium"/>
            <person name="Kohler A."/>
            <person name="Kuo A."/>
            <person name="Nagy L.G."/>
            <person name="Floudas D."/>
            <person name="Copeland A."/>
            <person name="Barry K.W."/>
            <person name="Cichocki N."/>
            <person name="Veneault-Fourrey C."/>
            <person name="LaButti K."/>
            <person name="Lindquist E.A."/>
            <person name="Lipzen A."/>
            <person name="Lundell T."/>
            <person name="Morin E."/>
            <person name="Murat C."/>
            <person name="Riley R."/>
            <person name="Ohm R."/>
            <person name="Sun H."/>
            <person name="Tunlid A."/>
            <person name="Henrissat B."/>
            <person name="Grigoriev I.V."/>
            <person name="Hibbett D.S."/>
            <person name="Martin F."/>
        </authorList>
    </citation>
    <scope>NUCLEOTIDE SEQUENCE [LARGE SCALE GENOMIC DNA]</scope>
    <source>
        <strain evidence="4">LaAM-08-1</strain>
    </source>
</reference>
<dbReference type="Pfam" id="PF08719">
    <property type="entry name" value="NADAR"/>
    <property type="match status" value="1"/>
</dbReference>
<accession>A0A0C9WZJ1</accession>
<dbReference type="HOGENOM" id="CLU_504375_0_0_1"/>
<dbReference type="STRING" id="1095629.A0A0C9WZJ1"/>
<evidence type="ECO:0000313" key="3">
    <source>
        <dbReference type="EMBL" id="KIJ94383.1"/>
    </source>
</evidence>
<dbReference type="EMBL" id="KN838796">
    <property type="protein sequence ID" value="KIJ94383.1"/>
    <property type="molecule type" value="Genomic_DNA"/>
</dbReference>
<organism evidence="3 4">
    <name type="scientific">Laccaria amethystina LaAM-08-1</name>
    <dbReference type="NCBI Taxonomy" id="1095629"/>
    <lineage>
        <taxon>Eukaryota</taxon>
        <taxon>Fungi</taxon>
        <taxon>Dikarya</taxon>
        <taxon>Basidiomycota</taxon>
        <taxon>Agaricomycotina</taxon>
        <taxon>Agaricomycetes</taxon>
        <taxon>Agaricomycetidae</taxon>
        <taxon>Agaricales</taxon>
        <taxon>Agaricineae</taxon>
        <taxon>Hydnangiaceae</taxon>
        <taxon>Laccaria</taxon>
    </lineage>
</organism>
<dbReference type="Gene3D" id="1.10.357.40">
    <property type="entry name" value="YbiA-like"/>
    <property type="match status" value="1"/>
</dbReference>
<feature type="compositionally biased region" description="Low complexity" evidence="1">
    <location>
        <begin position="461"/>
        <end position="472"/>
    </location>
</feature>
<evidence type="ECO:0000313" key="4">
    <source>
        <dbReference type="Proteomes" id="UP000054477"/>
    </source>
</evidence>